<evidence type="ECO:0000259" key="6">
    <source>
        <dbReference type="PROSITE" id="PS50023"/>
    </source>
</evidence>
<name>A0A9W8LGT9_9FUNG</name>
<dbReference type="EMBL" id="JANBUL010000178">
    <property type="protein sequence ID" value="KAJ2779407.1"/>
    <property type="molecule type" value="Genomic_DNA"/>
</dbReference>
<gene>
    <name evidence="7" type="ORF">H4R18_004027</name>
</gene>
<dbReference type="InterPro" id="IPR050604">
    <property type="entry name" value="PDZ-LIM_domain"/>
</dbReference>
<proteinExistence type="predicted"/>
<feature type="compositionally biased region" description="Polar residues" evidence="5">
    <location>
        <begin position="218"/>
        <end position="233"/>
    </location>
</feature>
<keyword evidence="3 4" id="KW-0440">LIM domain</keyword>
<feature type="domain" description="LIM zinc-binding" evidence="6">
    <location>
        <begin position="513"/>
        <end position="576"/>
    </location>
</feature>
<dbReference type="GO" id="GO:0003779">
    <property type="term" value="F:actin binding"/>
    <property type="evidence" value="ECO:0007669"/>
    <property type="project" value="TreeGrafter"/>
</dbReference>
<evidence type="ECO:0000256" key="1">
    <source>
        <dbReference type="ARBA" id="ARBA00022723"/>
    </source>
</evidence>
<feature type="region of interest" description="Disordered" evidence="5">
    <location>
        <begin position="168"/>
        <end position="339"/>
    </location>
</feature>
<dbReference type="PROSITE" id="PS50023">
    <property type="entry name" value="LIM_DOMAIN_2"/>
    <property type="match status" value="2"/>
</dbReference>
<feature type="region of interest" description="Disordered" evidence="5">
    <location>
        <begin position="352"/>
        <end position="382"/>
    </location>
</feature>
<feature type="compositionally biased region" description="Pro residues" evidence="5">
    <location>
        <begin position="256"/>
        <end position="272"/>
    </location>
</feature>
<dbReference type="Gene3D" id="2.10.110.10">
    <property type="entry name" value="Cysteine Rich Protein"/>
    <property type="match status" value="2"/>
</dbReference>
<dbReference type="GO" id="GO:0030036">
    <property type="term" value="P:actin cytoskeleton organization"/>
    <property type="evidence" value="ECO:0007669"/>
    <property type="project" value="TreeGrafter"/>
</dbReference>
<dbReference type="Proteomes" id="UP001140217">
    <property type="component" value="Unassembled WGS sequence"/>
</dbReference>
<evidence type="ECO:0000256" key="5">
    <source>
        <dbReference type="SAM" id="MobiDB-lite"/>
    </source>
</evidence>
<feature type="compositionally biased region" description="Basic and acidic residues" evidence="5">
    <location>
        <begin position="180"/>
        <end position="189"/>
    </location>
</feature>
<feature type="compositionally biased region" description="Low complexity" evidence="5">
    <location>
        <begin position="444"/>
        <end position="458"/>
    </location>
</feature>
<dbReference type="GO" id="GO:0046872">
    <property type="term" value="F:metal ion binding"/>
    <property type="evidence" value="ECO:0007669"/>
    <property type="project" value="UniProtKB-KW"/>
</dbReference>
<accession>A0A9W8LGT9</accession>
<feature type="compositionally biased region" description="Pro residues" evidence="5">
    <location>
        <begin position="194"/>
        <end position="210"/>
    </location>
</feature>
<dbReference type="Pfam" id="PF00412">
    <property type="entry name" value="LIM"/>
    <property type="match status" value="2"/>
</dbReference>
<dbReference type="InterPro" id="IPR001781">
    <property type="entry name" value="Znf_LIM"/>
</dbReference>
<organism evidence="7 8">
    <name type="scientific">Coemansia javaensis</name>
    <dbReference type="NCBI Taxonomy" id="2761396"/>
    <lineage>
        <taxon>Eukaryota</taxon>
        <taxon>Fungi</taxon>
        <taxon>Fungi incertae sedis</taxon>
        <taxon>Zoopagomycota</taxon>
        <taxon>Kickxellomycotina</taxon>
        <taxon>Kickxellomycetes</taxon>
        <taxon>Kickxellales</taxon>
        <taxon>Kickxellaceae</taxon>
        <taxon>Coemansia</taxon>
    </lineage>
</organism>
<dbReference type="GO" id="GO:0031941">
    <property type="term" value="C:filamentous actin"/>
    <property type="evidence" value="ECO:0007669"/>
    <property type="project" value="TreeGrafter"/>
</dbReference>
<evidence type="ECO:0000313" key="8">
    <source>
        <dbReference type="Proteomes" id="UP001140217"/>
    </source>
</evidence>
<evidence type="ECO:0000256" key="3">
    <source>
        <dbReference type="ARBA" id="ARBA00023038"/>
    </source>
</evidence>
<evidence type="ECO:0000256" key="4">
    <source>
        <dbReference type="PROSITE-ProRule" id="PRU00125"/>
    </source>
</evidence>
<dbReference type="OrthoDB" id="1112565at2759"/>
<keyword evidence="8" id="KW-1185">Reference proteome</keyword>
<reference evidence="7" key="1">
    <citation type="submission" date="2022-07" db="EMBL/GenBank/DDBJ databases">
        <title>Phylogenomic reconstructions and comparative analyses of Kickxellomycotina fungi.</title>
        <authorList>
            <person name="Reynolds N.K."/>
            <person name="Stajich J.E."/>
            <person name="Barry K."/>
            <person name="Grigoriev I.V."/>
            <person name="Crous P."/>
            <person name="Smith M.E."/>
        </authorList>
    </citation>
    <scope>NUCLEOTIDE SEQUENCE</scope>
    <source>
        <strain evidence="7">NBRC 105414</strain>
    </source>
</reference>
<feature type="domain" description="LIM zinc-binding" evidence="6">
    <location>
        <begin position="577"/>
        <end position="634"/>
    </location>
</feature>
<protein>
    <recommendedName>
        <fullName evidence="6">LIM zinc-binding domain-containing protein</fullName>
    </recommendedName>
</protein>
<evidence type="ECO:0000313" key="7">
    <source>
        <dbReference type="EMBL" id="KAJ2779407.1"/>
    </source>
</evidence>
<dbReference type="SUPFAM" id="SSF57716">
    <property type="entry name" value="Glucocorticoid receptor-like (DNA-binding domain)"/>
    <property type="match status" value="2"/>
</dbReference>
<feature type="compositionally biased region" description="Low complexity" evidence="5">
    <location>
        <begin position="359"/>
        <end position="382"/>
    </location>
</feature>
<feature type="compositionally biased region" description="Low complexity" evidence="5">
    <location>
        <begin position="420"/>
        <end position="436"/>
    </location>
</feature>
<dbReference type="CDD" id="cd08368">
    <property type="entry name" value="LIM"/>
    <property type="match status" value="1"/>
</dbReference>
<dbReference type="GO" id="GO:0051371">
    <property type="term" value="F:muscle alpha-actinin binding"/>
    <property type="evidence" value="ECO:0007669"/>
    <property type="project" value="TreeGrafter"/>
</dbReference>
<dbReference type="SMART" id="SM00132">
    <property type="entry name" value="LIM"/>
    <property type="match status" value="2"/>
</dbReference>
<comment type="caution">
    <text evidence="7">The sequence shown here is derived from an EMBL/GenBank/DDBJ whole genome shotgun (WGS) entry which is preliminary data.</text>
</comment>
<dbReference type="PANTHER" id="PTHR24214:SF38">
    <property type="entry name" value="PDZ AND LIM DOMAIN PROTEIN ZASP-RELATED"/>
    <property type="match status" value="1"/>
</dbReference>
<feature type="region of interest" description="Disordered" evidence="5">
    <location>
        <begin position="404"/>
        <end position="459"/>
    </location>
</feature>
<dbReference type="GO" id="GO:0001725">
    <property type="term" value="C:stress fiber"/>
    <property type="evidence" value="ECO:0007669"/>
    <property type="project" value="TreeGrafter"/>
</dbReference>
<dbReference type="AlphaFoldDB" id="A0A9W8LGT9"/>
<dbReference type="PROSITE" id="PS00478">
    <property type="entry name" value="LIM_DOMAIN_1"/>
    <property type="match status" value="1"/>
</dbReference>
<sequence length="647" mass="67375">MSALDRGMRDSAVLPTMKCAQCNQDVHIRLIGQHQCAQQPAVPALPAGMRARELSSFFDAPRDGQRLAAGAQAAARAAAESRVFPSGYKPAFHMLDEEISGGDDPDFDFDSMLRNASGRHLGPPVSGGSDRPASPGPRRIPDFAQSSSSLSIGPMAAGLSPLDAPYVAGHTSPTANGFSIRHEGHRSPDARPIQSPPEPAALPRPPPPLAPTHARSPLVSSPSPFGSALTLSAVSAPVSPEPDGPDGAGSIGSAFSPPPLRDASRRPPPPPVGVDAQICISARRAPGSPIGAPESPSLPRSGSATQEAAAAVPIPRGGARLAAAAEQAQSSSMPAAATGLARNPLDMLASLVQQPQKPPAAAATAAAAAPRRAAGPKTGAARSLKSAKLDSLLDDLVGSMQALSAEGRPESDCESMVSTASAASPADPGAGAAARDPAARSRLDSTVSSASTSSTLSAPGTHRRVHCAACGAGIVGAVVRPSALRSGDVPAGASAVEHQGRVYCVRDYRRMALVCRGCSRPCESTASRDAVHALDAWWHRRCFNCQECRQPFPDKSFYVLDGRPYCRYDYHKLNNSLCAACAEPIEGPCAQVNEGRFHPECFACAHCAEPLRDVYYAIDARFFCERHIRQHKSHRPADKRNTVMGSV</sequence>
<keyword evidence="1 4" id="KW-0479">Metal-binding</keyword>
<feature type="compositionally biased region" description="Low complexity" evidence="5">
    <location>
        <begin position="319"/>
        <end position="337"/>
    </location>
</feature>
<evidence type="ECO:0000256" key="2">
    <source>
        <dbReference type="ARBA" id="ARBA00022833"/>
    </source>
</evidence>
<dbReference type="PANTHER" id="PTHR24214">
    <property type="entry name" value="PDZ AND LIM DOMAIN PROTEIN ZASP"/>
    <property type="match status" value="1"/>
</dbReference>
<feature type="region of interest" description="Disordered" evidence="5">
    <location>
        <begin position="96"/>
        <end position="149"/>
    </location>
</feature>
<keyword evidence="2 4" id="KW-0862">Zinc</keyword>
<feature type="compositionally biased region" description="Acidic residues" evidence="5">
    <location>
        <begin position="97"/>
        <end position="109"/>
    </location>
</feature>